<evidence type="ECO:0000313" key="1">
    <source>
        <dbReference type="EMBL" id="GAT31806.1"/>
    </source>
</evidence>
<sequence length="69" mass="7714">MSLQRQRYSHMGNSRLFRYISLGNIAIHRLGGFLISVLLTASLQGIIFADPFLSQKSLLPSAAYTKRST</sequence>
<proteinExistence type="predicted"/>
<gene>
    <name evidence="1" type="ORF">TSACC_2200</name>
</gene>
<dbReference type="EMBL" id="BDCO01000002">
    <property type="protein sequence ID" value="GAT31806.1"/>
    <property type="molecule type" value="Genomic_DNA"/>
</dbReference>
<protein>
    <submittedName>
        <fullName evidence="1">Uncharacterized protein</fullName>
    </submittedName>
</protein>
<dbReference type="AlphaFoldDB" id="A0A146G4U9"/>
<accession>A0A146G4U9</accession>
<dbReference type="Proteomes" id="UP000076023">
    <property type="component" value="Unassembled WGS sequence"/>
</dbReference>
<name>A0A146G4U9_TERSA</name>
<reference evidence="2" key="1">
    <citation type="journal article" date="2017" name="Genome Announc.">
        <title>Draft Genome Sequence of Terrimicrobium sacchariphilum NM-5T, a Facultative Anaerobic Soil Bacterium of the Class Spartobacteria.</title>
        <authorList>
            <person name="Qiu Y.L."/>
            <person name="Tourlousse D.M."/>
            <person name="Matsuura N."/>
            <person name="Ohashi A."/>
            <person name="Sekiguchi Y."/>
        </authorList>
    </citation>
    <scope>NUCLEOTIDE SEQUENCE [LARGE SCALE GENOMIC DNA]</scope>
    <source>
        <strain evidence="2">NM-5</strain>
    </source>
</reference>
<dbReference type="InParanoid" id="A0A146G4U9"/>
<dbReference type="STRING" id="690879.TSACC_2200"/>
<evidence type="ECO:0000313" key="2">
    <source>
        <dbReference type="Proteomes" id="UP000076023"/>
    </source>
</evidence>
<keyword evidence="2" id="KW-1185">Reference proteome</keyword>
<organism evidence="1 2">
    <name type="scientific">Terrimicrobium sacchariphilum</name>
    <dbReference type="NCBI Taxonomy" id="690879"/>
    <lineage>
        <taxon>Bacteria</taxon>
        <taxon>Pseudomonadati</taxon>
        <taxon>Verrucomicrobiota</taxon>
        <taxon>Terrimicrobiia</taxon>
        <taxon>Terrimicrobiales</taxon>
        <taxon>Terrimicrobiaceae</taxon>
        <taxon>Terrimicrobium</taxon>
    </lineage>
</organism>
<comment type="caution">
    <text evidence="1">The sequence shown here is derived from an EMBL/GenBank/DDBJ whole genome shotgun (WGS) entry which is preliminary data.</text>
</comment>